<dbReference type="Pfam" id="PF00092">
    <property type="entry name" value="VWA"/>
    <property type="match status" value="1"/>
</dbReference>
<sequence length="282" mass="31420">MANIRVLAIFLLIALSTAERMAPKVGFAKWKALRELKRNTVICKSKRAGAWLQRLRKKKCLESTVLNAPPLCNKAIDIGITMERRTEDEWGLEKKFAEALINKFPVNHDMTHIGVIGFDQRTQLLFDFNKLLLSATYKEDMLKLIESWGPGNSNDTTRDKVIDRALELAGEKLFTEAGGARGYDQVLVLLTDGKQVSQSVPSPDTPAAPVARRLELQGVQIIVVGIGSPDPIELLEIAGAGVDNMEKYNNIFYLRDESILQSEVEKVAKRICEMTASDIHSV</sequence>
<reference evidence="3 4" key="1">
    <citation type="journal article" date="2018" name="Sci. Rep.">
        <title>Comparative analysis of the Pocillopora damicornis genome highlights role of immune system in coral evolution.</title>
        <authorList>
            <person name="Cunning R."/>
            <person name="Bay R.A."/>
            <person name="Gillette P."/>
            <person name="Baker A.C."/>
            <person name="Traylor-Knowles N."/>
        </authorList>
    </citation>
    <scope>NUCLEOTIDE SEQUENCE [LARGE SCALE GENOMIC DNA]</scope>
    <source>
        <strain evidence="3">RSMAS</strain>
        <tissue evidence="3">Whole animal</tissue>
    </source>
</reference>
<evidence type="ECO:0000313" key="3">
    <source>
        <dbReference type="EMBL" id="RMX51202.1"/>
    </source>
</evidence>
<dbReference type="OrthoDB" id="5973837at2759"/>
<dbReference type="PANTHER" id="PTHR24020">
    <property type="entry name" value="COLLAGEN ALPHA"/>
    <property type="match status" value="1"/>
</dbReference>
<protein>
    <recommendedName>
        <fullName evidence="2">VWFA domain-containing protein</fullName>
    </recommendedName>
</protein>
<dbReference type="SUPFAM" id="SSF53300">
    <property type="entry name" value="vWA-like"/>
    <property type="match status" value="1"/>
</dbReference>
<dbReference type="PANTHER" id="PTHR24020:SF20">
    <property type="entry name" value="PH DOMAIN-CONTAINING PROTEIN"/>
    <property type="match status" value="1"/>
</dbReference>
<dbReference type="InterPro" id="IPR002035">
    <property type="entry name" value="VWF_A"/>
</dbReference>
<comment type="caution">
    <text evidence="3">The sequence shown here is derived from an EMBL/GenBank/DDBJ whole genome shotgun (WGS) entry which is preliminary data.</text>
</comment>
<feature type="signal peptide" evidence="1">
    <location>
        <begin position="1"/>
        <end position="18"/>
    </location>
</feature>
<dbReference type="PROSITE" id="PS50234">
    <property type="entry name" value="VWFA"/>
    <property type="match status" value="1"/>
</dbReference>
<dbReference type="InterPro" id="IPR050525">
    <property type="entry name" value="ECM_Assembly_Org"/>
</dbReference>
<dbReference type="AlphaFoldDB" id="A0A3M6UC26"/>
<organism evidence="3 4">
    <name type="scientific">Pocillopora damicornis</name>
    <name type="common">Cauliflower coral</name>
    <name type="synonym">Millepora damicornis</name>
    <dbReference type="NCBI Taxonomy" id="46731"/>
    <lineage>
        <taxon>Eukaryota</taxon>
        <taxon>Metazoa</taxon>
        <taxon>Cnidaria</taxon>
        <taxon>Anthozoa</taxon>
        <taxon>Hexacorallia</taxon>
        <taxon>Scleractinia</taxon>
        <taxon>Astrocoeniina</taxon>
        <taxon>Pocilloporidae</taxon>
        <taxon>Pocillopora</taxon>
    </lineage>
</organism>
<proteinExistence type="predicted"/>
<dbReference type="CDD" id="cd01450">
    <property type="entry name" value="vWFA_subfamily_ECM"/>
    <property type="match status" value="1"/>
</dbReference>
<evidence type="ECO:0000259" key="2">
    <source>
        <dbReference type="PROSITE" id="PS50234"/>
    </source>
</evidence>
<keyword evidence="1" id="KW-0732">Signal</keyword>
<evidence type="ECO:0000256" key="1">
    <source>
        <dbReference type="SAM" id="SignalP"/>
    </source>
</evidence>
<dbReference type="EMBL" id="RCHS01001810">
    <property type="protein sequence ID" value="RMX51202.1"/>
    <property type="molecule type" value="Genomic_DNA"/>
</dbReference>
<dbReference type="InterPro" id="IPR036465">
    <property type="entry name" value="vWFA_dom_sf"/>
</dbReference>
<gene>
    <name evidence="3" type="ORF">pdam_00004062</name>
</gene>
<name>A0A3M6UC26_POCDA</name>
<dbReference type="Proteomes" id="UP000275408">
    <property type="component" value="Unassembled WGS sequence"/>
</dbReference>
<dbReference type="SMART" id="SM00327">
    <property type="entry name" value="VWA"/>
    <property type="match status" value="1"/>
</dbReference>
<feature type="chain" id="PRO_5017985642" description="VWFA domain-containing protein" evidence="1">
    <location>
        <begin position="19"/>
        <end position="282"/>
    </location>
</feature>
<evidence type="ECO:0000313" key="4">
    <source>
        <dbReference type="Proteomes" id="UP000275408"/>
    </source>
</evidence>
<keyword evidence="4" id="KW-1185">Reference proteome</keyword>
<dbReference type="Gene3D" id="3.40.50.410">
    <property type="entry name" value="von Willebrand factor, type A domain"/>
    <property type="match status" value="1"/>
</dbReference>
<feature type="domain" description="VWFA" evidence="2">
    <location>
        <begin position="76"/>
        <end position="267"/>
    </location>
</feature>
<accession>A0A3M6UC26</accession>